<feature type="compositionally biased region" description="Basic and acidic residues" evidence="1">
    <location>
        <begin position="299"/>
        <end position="309"/>
    </location>
</feature>
<feature type="region of interest" description="Disordered" evidence="1">
    <location>
        <begin position="299"/>
        <end position="325"/>
    </location>
</feature>
<dbReference type="PANTHER" id="PTHR36223:SF1">
    <property type="entry name" value="TRANSCRIPTION ELONGATION FACTOR EAF N-TERMINAL DOMAIN-CONTAINING PROTEIN"/>
    <property type="match status" value="1"/>
</dbReference>
<name>A0A139HIT3_9PEZI</name>
<gene>
    <name evidence="3" type="ORF">AC578_191</name>
</gene>
<accession>A0A139HIT3</accession>
<sequence>MAISTDLPGVTVTITINNQALPEHILPDLDQVARTTDRLVEAQSNQVFEIQMHADPTTTFHGTQLSCKIFVDGRYIETPLISQIPGGWMEKSEGLHVSPGQVRKYQFMDLVAIAENTTSLSSRSTSMRSAISRASSSMDAPMPTGLPTPPTSVTFAPRIRRSESMLTPNMSSDPGLGPVVGPVAGPPRRVFNYSEHELAELGTIKIVVSHVNLAASVGFVPSSHYSGGRQIAEMGKGKVSQKVGFTAPQKTAAVSHFGTTDVHGVSNPAATFIFHYRAREAIEAFLALPKADEDVTIKKEEGEDVKVKQEPGSPKPDGSTPIKGEDQEYVEAAALEAIPEAIERPSEEDRSMKQEPETTRPLDLDSLIDNADKTSRPQNEGARTEEAAGYEIASEREGEEDSDPVKKRKPSHDLRAIPKSARLEAENEADEDRE</sequence>
<feature type="domain" description="DUF7918" evidence="2">
    <location>
        <begin position="9"/>
        <end position="95"/>
    </location>
</feature>
<feature type="region of interest" description="Disordered" evidence="1">
    <location>
        <begin position="135"/>
        <end position="154"/>
    </location>
</feature>
<feature type="compositionally biased region" description="Basic and acidic residues" evidence="1">
    <location>
        <begin position="411"/>
        <end position="425"/>
    </location>
</feature>
<dbReference type="STRING" id="321146.A0A139HIT3"/>
<evidence type="ECO:0000313" key="3">
    <source>
        <dbReference type="EMBL" id="KXT02313.1"/>
    </source>
</evidence>
<evidence type="ECO:0000259" key="2">
    <source>
        <dbReference type="Pfam" id="PF25534"/>
    </source>
</evidence>
<dbReference type="Pfam" id="PF25534">
    <property type="entry name" value="DUF7918"/>
    <property type="match status" value="2"/>
</dbReference>
<proteinExistence type="predicted"/>
<feature type="region of interest" description="Disordered" evidence="1">
    <location>
        <begin position="337"/>
        <end position="434"/>
    </location>
</feature>
<dbReference type="OrthoDB" id="3364132at2759"/>
<reference evidence="3 4" key="1">
    <citation type="submission" date="2015-07" db="EMBL/GenBank/DDBJ databases">
        <title>Comparative genomics of the Sigatoka disease complex on banana suggests a link between parallel evolutionary changes in Pseudocercospora fijiensis and Pseudocercospora eumusae and increased virulence on the banana host.</title>
        <authorList>
            <person name="Chang T.-C."/>
            <person name="Salvucci A."/>
            <person name="Crous P.W."/>
            <person name="Stergiopoulos I."/>
        </authorList>
    </citation>
    <scope>NUCLEOTIDE SEQUENCE [LARGE SCALE GENOMIC DNA]</scope>
    <source>
        <strain evidence="3 4">CBS 114824</strain>
    </source>
</reference>
<dbReference type="PANTHER" id="PTHR36223">
    <property type="entry name" value="BETA-LACTAMASE-TYPE TRANSPEPTIDASE FOLD DOMAIN CONTAINING PROTEIN"/>
    <property type="match status" value="1"/>
</dbReference>
<comment type="caution">
    <text evidence="3">The sequence shown here is derived from an EMBL/GenBank/DDBJ whole genome shotgun (WGS) entry which is preliminary data.</text>
</comment>
<dbReference type="Proteomes" id="UP000070133">
    <property type="component" value="Unassembled WGS sequence"/>
</dbReference>
<feature type="domain" description="DUF7918" evidence="2">
    <location>
        <begin position="195"/>
        <end position="290"/>
    </location>
</feature>
<feature type="compositionally biased region" description="Basic and acidic residues" evidence="1">
    <location>
        <begin position="341"/>
        <end position="363"/>
    </location>
</feature>
<dbReference type="InterPro" id="IPR057678">
    <property type="entry name" value="DUF7918"/>
</dbReference>
<organism evidence="3 4">
    <name type="scientific">Pseudocercospora eumusae</name>
    <dbReference type="NCBI Taxonomy" id="321146"/>
    <lineage>
        <taxon>Eukaryota</taxon>
        <taxon>Fungi</taxon>
        <taxon>Dikarya</taxon>
        <taxon>Ascomycota</taxon>
        <taxon>Pezizomycotina</taxon>
        <taxon>Dothideomycetes</taxon>
        <taxon>Dothideomycetidae</taxon>
        <taxon>Mycosphaerellales</taxon>
        <taxon>Mycosphaerellaceae</taxon>
        <taxon>Pseudocercospora</taxon>
    </lineage>
</organism>
<dbReference type="AlphaFoldDB" id="A0A139HIT3"/>
<protein>
    <recommendedName>
        <fullName evidence="2">DUF7918 domain-containing protein</fullName>
    </recommendedName>
</protein>
<evidence type="ECO:0000256" key="1">
    <source>
        <dbReference type="SAM" id="MobiDB-lite"/>
    </source>
</evidence>
<dbReference type="EMBL" id="LFZN01000043">
    <property type="protein sequence ID" value="KXT02313.1"/>
    <property type="molecule type" value="Genomic_DNA"/>
</dbReference>
<keyword evidence="4" id="KW-1185">Reference proteome</keyword>
<evidence type="ECO:0000313" key="4">
    <source>
        <dbReference type="Proteomes" id="UP000070133"/>
    </source>
</evidence>